<reference evidence="5 6" key="1">
    <citation type="submission" date="2019-03" db="EMBL/GenBank/DDBJ databases">
        <title>Genomic Encyclopedia of Type Strains, Phase IV (KMG-IV): sequencing the most valuable type-strain genomes for metagenomic binning, comparative biology and taxonomic classification.</title>
        <authorList>
            <person name="Goeker M."/>
        </authorList>
    </citation>
    <scope>NUCLEOTIDE SEQUENCE [LARGE SCALE GENOMIC DNA]</scope>
    <source>
        <strain evidence="5 6">DSM 2781</strain>
    </source>
</reference>
<protein>
    <submittedName>
        <fullName evidence="5">Intein</fullName>
    </submittedName>
</protein>
<dbReference type="InterPro" id="IPR001343">
    <property type="entry name" value="Hemolysn_Ca-bd"/>
</dbReference>
<dbReference type="SUPFAM" id="SSF51120">
    <property type="entry name" value="beta-Roll"/>
    <property type="match status" value="2"/>
</dbReference>
<evidence type="ECO:0000256" key="3">
    <source>
        <dbReference type="SAM" id="MobiDB-lite"/>
    </source>
</evidence>
<dbReference type="PANTHER" id="PTHR38340:SF1">
    <property type="entry name" value="S-LAYER PROTEIN"/>
    <property type="match status" value="1"/>
</dbReference>
<dbReference type="SUPFAM" id="SSF51294">
    <property type="entry name" value="Hedgehog/intein (Hint) domain"/>
    <property type="match status" value="1"/>
</dbReference>
<dbReference type="PANTHER" id="PTHR38340">
    <property type="entry name" value="S-LAYER PROTEIN"/>
    <property type="match status" value="1"/>
</dbReference>
<dbReference type="Proteomes" id="UP000295733">
    <property type="component" value="Unassembled WGS sequence"/>
</dbReference>
<dbReference type="InterPro" id="IPR025193">
    <property type="entry name" value="DUF4114"/>
</dbReference>
<dbReference type="InterPro" id="IPR006141">
    <property type="entry name" value="Intein_N"/>
</dbReference>
<organism evidence="5 6">
    <name type="scientific">Rhodovulum adriaticum</name>
    <name type="common">Rhodopseudomonas adriatica</name>
    <dbReference type="NCBI Taxonomy" id="35804"/>
    <lineage>
        <taxon>Bacteria</taxon>
        <taxon>Pseudomonadati</taxon>
        <taxon>Pseudomonadota</taxon>
        <taxon>Alphaproteobacteria</taxon>
        <taxon>Rhodobacterales</taxon>
        <taxon>Paracoccaceae</taxon>
        <taxon>Rhodovulum</taxon>
    </lineage>
</organism>
<evidence type="ECO:0000256" key="2">
    <source>
        <dbReference type="ARBA" id="ARBA00022525"/>
    </source>
</evidence>
<comment type="subcellular location">
    <subcellularLocation>
        <location evidence="1">Secreted</location>
    </subcellularLocation>
</comment>
<dbReference type="Pfam" id="PF00353">
    <property type="entry name" value="HemolysinCabind"/>
    <property type="match status" value="3"/>
</dbReference>
<dbReference type="SMART" id="SM00306">
    <property type="entry name" value="HintN"/>
    <property type="match status" value="1"/>
</dbReference>
<dbReference type="InterPro" id="IPR018511">
    <property type="entry name" value="Hemolysin-typ_Ca-bd_CS"/>
</dbReference>
<dbReference type="SUPFAM" id="SSF49899">
    <property type="entry name" value="Concanavalin A-like lectins/glucanases"/>
    <property type="match status" value="1"/>
</dbReference>
<dbReference type="Gene3D" id="2.150.10.10">
    <property type="entry name" value="Serralysin-like metalloprotease, C-terminal"/>
    <property type="match status" value="1"/>
</dbReference>
<dbReference type="EMBL" id="SLXL01000004">
    <property type="protein sequence ID" value="TCP23240.1"/>
    <property type="molecule type" value="Genomic_DNA"/>
</dbReference>
<dbReference type="GO" id="GO:0005576">
    <property type="term" value="C:extracellular region"/>
    <property type="evidence" value="ECO:0007669"/>
    <property type="project" value="UniProtKB-SubCell"/>
</dbReference>
<accession>A0A4R2NNI1</accession>
<dbReference type="PROSITE" id="PS00330">
    <property type="entry name" value="HEMOLYSIN_CALCIUM"/>
    <property type="match status" value="2"/>
</dbReference>
<feature type="domain" description="Hint" evidence="4">
    <location>
        <begin position="683"/>
        <end position="801"/>
    </location>
</feature>
<feature type="region of interest" description="Disordered" evidence="3">
    <location>
        <begin position="292"/>
        <end position="314"/>
    </location>
</feature>
<dbReference type="InterPro" id="IPR028992">
    <property type="entry name" value="Hedgehog/Intein_dom"/>
</dbReference>
<dbReference type="InterPro" id="IPR011049">
    <property type="entry name" value="Serralysin-like_metalloprot_C"/>
</dbReference>
<gene>
    <name evidence="5" type="ORF">EV656_104215</name>
</gene>
<sequence>MTTSGDGSSTGADFDATSLPGRLIGLWEFDDGASKVAADTGLDDGVAQNGSYDEGASNYGGWLVLDGYNDHVDIDGEDTPFDLTAGTIETRFIADAEHCGSELEGGTLVSRGEYDDRDDEGYFGLATTDNGAVKVVHYTGSVSTKLTTSDGFFSAGDVVTVRYSWDAMTGAVLTVENETTGQSETLTDDTVTGLTMDIGDNDDENFTIGAREEDDGDYDDPFDGKIAYVAVSDASVTTGDGLVEGTTGDDVIDAAYTGDPEGDMIDSGDAILPGEAPDDDIVLAGDGADTVESGAGDDEVYAGAGNDDVDAGTGDDLVYGGGGDDTVEGGTGDDTIYGDGGNEPTIATITFEGEEAGYLNTMGVYTIDPDTGEITNVEIAFENTSEPGSGGDLEPGSSYTYVTEPGAQVGVFLISQGASLNDYDALGEGTYVFQDASGNPATVDTVNPVLVFVAEDGTETVLDGDVFHTAAHSGNEALNPDGLVHTAGFSENADGSVTLGFEDVDGLGDQDYDDPVFTVAVEGAGASFDNAHYTVENASETVVEGNDTLTGGEGDDTIFGGGGDDVIDGGAGTDNVDGGTGDDTIYGGGDDDVLSGGADQDTFYINSTGEAGGSADSTVDGGSEGVDWDTLDLRPLTDNGWTVDNLAKTTDSDGNGFDGQVTLVNSTTGESSNINFTNIEEIIPCFTPGTLIATPRGERPVEELREGDKVITRDNGIQEIRWIGSTPVPTDRLARDTHLAPVLIRAGALGNGLPERDMLVSPQHRVLIASDRAALYFEEREVLVAAKHLTDDGGIRVVRPEGLTYLHFMFDQHEVVLSNGAWTESFQPGDYTLGGMGDAQRSEIYELFPELRTDVGRRDYVAARKTLKKHEALLLNQN</sequence>
<name>A0A4R2NNI1_RHOAD</name>
<keyword evidence="6" id="KW-1185">Reference proteome</keyword>
<evidence type="ECO:0000313" key="6">
    <source>
        <dbReference type="Proteomes" id="UP000295733"/>
    </source>
</evidence>
<dbReference type="InterPro" id="IPR003587">
    <property type="entry name" value="Hint_dom_N"/>
</dbReference>
<dbReference type="GO" id="GO:0005509">
    <property type="term" value="F:calcium ion binding"/>
    <property type="evidence" value="ECO:0007669"/>
    <property type="project" value="InterPro"/>
</dbReference>
<dbReference type="PRINTS" id="PR00313">
    <property type="entry name" value="CABNDNGRPT"/>
</dbReference>
<dbReference type="Pfam" id="PF13448">
    <property type="entry name" value="DUF4114"/>
    <property type="match status" value="1"/>
</dbReference>
<comment type="caution">
    <text evidence="5">The sequence shown here is derived from an EMBL/GenBank/DDBJ whole genome shotgun (WGS) entry which is preliminary data.</text>
</comment>
<dbReference type="InterPro" id="IPR013320">
    <property type="entry name" value="ConA-like_dom_sf"/>
</dbReference>
<dbReference type="Gene3D" id="2.170.16.10">
    <property type="entry name" value="Hedgehog/Intein (Hint) domain"/>
    <property type="match status" value="1"/>
</dbReference>
<keyword evidence="2" id="KW-0964">Secreted</keyword>
<dbReference type="RefSeq" id="WP_242468961.1">
    <property type="nucleotide sequence ID" value="NZ_NRRP01000002.1"/>
</dbReference>
<evidence type="ECO:0000256" key="1">
    <source>
        <dbReference type="ARBA" id="ARBA00004613"/>
    </source>
</evidence>
<proteinExistence type="predicted"/>
<evidence type="ECO:0000313" key="5">
    <source>
        <dbReference type="EMBL" id="TCP23240.1"/>
    </source>
</evidence>
<dbReference type="Pfam" id="PF13403">
    <property type="entry name" value="Hint_2"/>
    <property type="match status" value="1"/>
</dbReference>
<evidence type="ECO:0000259" key="4">
    <source>
        <dbReference type="SMART" id="SM00306"/>
    </source>
</evidence>
<dbReference type="InterPro" id="IPR050557">
    <property type="entry name" value="RTX_toxin/Mannuronan_C5-epim"/>
</dbReference>
<dbReference type="InterPro" id="IPR036844">
    <property type="entry name" value="Hint_dom_sf"/>
</dbReference>
<dbReference type="AlphaFoldDB" id="A0A4R2NNI1"/>
<feature type="region of interest" description="Disordered" evidence="3">
    <location>
        <begin position="607"/>
        <end position="626"/>
    </location>
</feature>
<dbReference type="PROSITE" id="PS50817">
    <property type="entry name" value="INTEIN_N_TER"/>
    <property type="match status" value="1"/>
</dbReference>
<dbReference type="GO" id="GO:0016539">
    <property type="term" value="P:intein-mediated protein splicing"/>
    <property type="evidence" value="ECO:0007669"/>
    <property type="project" value="InterPro"/>
</dbReference>